<dbReference type="InterPro" id="IPR007742">
    <property type="entry name" value="NosD_dom"/>
</dbReference>
<dbReference type="AlphaFoldDB" id="A0A0F9QW57"/>
<gene>
    <name evidence="2" type="ORF">LCGC14_0725410</name>
</gene>
<sequence length="378" mass="42693">MGFTLLLGSLSINLGLDFEFNDNFDDKNGQFELNTSGFWNLPYIHIDNNWTYTAGNYSWVSGTGTWNDPFVIENVIIDGGTLGISIENSKKYFILRNNTVSNVVGVIGAGIWLNAVTNGSIYNNNVSNNVYGVYLSDNCENNTISNNFLFKDMYGIQINGFSTKYNKFTDNVILNSSINGIYDLGGESNYYARNTIMYTLQEALYWEGCTNNTFTDNLVKWNGYGIFINPASDNYFYRNFFVENTQQVYITFGSTNYWNSSLIGNYWSNYTGSDLDGNGIGDTEHWLPKGNRDYLPIWDEIVPNITINSPIVNQTIGTIAPDFNIRVNEVYLDTMWYSLDTGITNIPFTSNGTISQNLWKLIPDGSVTIRFYANDSLG</sequence>
<comment type="caution">
    <text evidence="2">The sequence shown here is derived from an EMBL/GenBank/DDBJ whole genome shotgun (WGS) entry which is preliminary data.</text>
</comment>
<name>A0A0F9QW57_9ZZZZ</name>
<dbReference type="NCBIfam" id="TIGR03804">
    <property type="entry name" value="para_beta_helix"/>
    <property type="match status" value="1"/>
</dbReference>
<proteinExistence type="predicted"/>
<dbReference type="InterPro" id="IPR006626">
    <property type="entry name" value="PbH1"/>
</dbReference>
<evidence type="ECO:0000259" key="1">
    <source>
        <dbReference type="Pfam" id="PF05048"/>
    </source>
</evidence>
<dbReference type="InterPro" id="IPR022441">
    <property type="entry name" value="Para_beta_helix_rpt-2"/>
</dbReference>
<accession>A0A0F9QW57</accession>
<organism evidence="2">
    <name type="scientific">marine sediment metagenome</name>
    <dbReference type="NCBI Taxonomy" id="412755"/>
    <lineage>
        <taxon>unclassified sequences</taxon>
        <taxon>metagenomes</taxon>
        <taxon>ecological metagenomes</taxon>
    </lineage>
</organism>
<dbReference type="SMART" id="SM00710">
    <property type="entry name" value="PbH1"/>
    <property type="match status" value="6"/>
</dbReference>
<dbReference type="EMBL" id="LAZR01001661">
    <property type="protein sequence ID" value="KKN41222.1"/>
    <property type="molecule type" value="Genomic_DNA"/>
</dbReference>
<dbReference type="InterPro" id="IPR012334">
    <property type="entry name" value="Pectin_lyas_fold"/>
</dbReference>
<protein>
    <recommendedName>
        <fullName evidence="1">Periplasmic copper-binding protein NosD beta helix domain-containing protein</fullName>
    </recommendedName>
</protein>
<reference evidence="2" key="1">
    <citation type="journal article" date="2015" name="Nature">
        <title>Complex archaea that bridge the gap between prokaryotes and eukaryotes.</title>
        <authorList>
            <person name="Spang A."/>
            <person name="Saw J.H."/>
            <person name="Jorgensen S.L."/>
            <person name="Zaremba-Niedzwiedzka K."/>
            <person name="Martijn J."/>
            <person name="Lind A.E."/>
            <person name="van Eijk R."/>
            <person name="Schleper C."/>
            <person name="Guy L."/>
            <person name="Ettema T.J."/>
        </authorList>
    </citation>
    <scope>NUCLEOTIDE SEQUENCE</scope>
</reference>
<dbReference type="InterPro" id="IPR011050">
    <property type="entry name" value="Pectin_lyase_fold/virulence"/>
</dbReference>
<dbReference type="Pfam" id="PF05048">
    <property type="entry name" value="NosD"/>
    <property type="match status" value="1"/>
</dbReference>
<dbReference type="SUPFAM" id="SSF51126">
    <property type="entry name" value="Pectin lyase-like"/>
    <property type="match status" value="1"/>
</dbReference>
<dbReference type="Gene3D" id="2.160.20.10">
    <property type="entry name" value="Single-stranded right-handed beta-helix, Pectin lyase-like"/>
    <property type="match status" value="1"/>
</dbReference>
<evidence type="ECO:0000313" key="2">
    <source>
        <dbReference type="EMBL" id="KKN41222.1"/>
    </source>
</evidence>
<feature type="domain" description="Periplasmic copper-binding protein NosD beta helix" evidence="1">
    <location>
        <begin position="109"/>
        <end position="272"/>
    </location>
</feature>